<proteinExistence type="predicted"/>
<reference evidence="1" key="1">
    <citation type="submission" date="2018-04" db="EMBL/GenBank/DDBJ databases">
        <title>Genomes of the Obligate Erwinia dacicola and Facultative Enterobacter sp. OLF Endosymbionts of the Olive Fruit fly, Bactrocera oleae.</title>
        <authorList>
            <person name="Estes A.M."/>
            <person name="Hearn D.J."/>
            <person name="Agarwal S."/>
            <person name="Pierson E.A."/>
            <person name="Dunning-Hotopp J.C."/>
        </authorList>
    </citation>
    <scope>NUCLEOTIDE SEQUENCE [LARGE SCALE GENOMIC DNA]</scope>
    <source>
        <strain evidence="1">Oroville</strain>
    </source>
</reference>
<sequence>MPLMEQHGVEPVCQELHIAPETYYWQRKQQQSPELRSICQRRDEELGFSSNGIVSLPQLGWKKNNETF</sequence>
<evidence type="ECO:0008006" key="3">
    <source>
        <dbReference type="Google" id="ProtNLM"/>
    </source>
</evidence>
<evidence type="ECO:0000313" key="2">
    <source>
        <dbReference type="Proteomes" id="UP000244334"/>
    </source>
</evidence>
<keyword evidence="2" id="KW-1185">Reference proteome</keyword>
<protein>
    <recommendedName>
        <fullName evidence="3">Transposase</fullName>
    </recommendedName>
</protein>
<organism evidence="1 2">
    <name type="scientific">Candidatus Erwinia dacicola</name>
    <dbReference type="NCBI Taxonomy" id="252393"/>
    <lineage>
        <taxon>Bacteria</taxon>
        <taxon>Pseudomonadati</taxon>
        <taxon>Pseudomonadota</taxon>
        <taxon>Gammaproteobacteria</taxon>
        <taxon>Enterobacterales</taxon>
        <taxon>Erwiniaceae</taxon>
        <taxon>Erwinia</taxon>
    </lineage>
</organism>
<dbReference type="AlphaFoldDB" id="A0A328T9K4"/>
<accession>A0A328T9K4</accession>
<evidence type="ECO:0000313" key="1">
    <source>
        <dbReference type="EMBL" id="RAP67238.1"/>
    </source>
</evidence>
<name>A0A328T9K4_9GAMM</name>
<comment type="caution">
    <text evidence="1">The sequence shown here is derived from an EMBL/GenBank/DDBJ whole genome shotgun (WGS) entry which is preliminary data.</text>
</comment>
<dbReference type="EMBL" id="LJAM02000931">
    <property type="protein sequence ID" value="RAP67238.1"/>
    <property type="molecule type" value="Genomic_DNA"/>
</dbReference>
<dbReference type="Proteomes" id="UP000244334">
    <property type="component" value="Unassembled WGS sequence"/>
</dbReference>
<gene>
    <name evidence="1" type="ORF">ACZ87_03983</name>
</gene>